<dbReference type="AlphaFoldDB" id="A0A143PGZ3"/>
<gene>
    <name evidence="2" type="ORF">LuPra_00862</name>
</gene>
<evidence type="ECO:0000256" key="1">
    <source>
        <dbReference type="SAM" id="MobiDB-lite"/>
    </source>
</evidence>
<sequence>MRQITGMDHGPIPWSDNRPFPDFRSAPRPVDPESDLSPLWVVPSVPINAAAANIGRACVLWRRPPALRWAERTPTLATDQKAADVYCASSNARRL</sequence>
<name>A0A143PGZ3_LUTPR</name>
<dbReference type="EMBL" id="CP015136">
    <property type="protein sequence ID" value="AMY07686.1"/>
    <property type="molecule type" value="Genomic_DNA"/>
</dbReference>
<organism evidence="2 3">
    <name type="scientific">Luteitalea pratensis</name>
    <dbReference type="NCBI Taxonomy" id="1855912"/>
    <lineage>
        <taxon>Bacteria</taxon>
        <taxon>Pseudomonadati</taxon>
        <taxon>Acidobacteriota</taxon>
        <taxon>Vicinamibacteria</taxon>
        <taxon>Vicinamibacterales</taxon>
        <taxon>Vicinamibacteraceae</taxon>
        <taxon>Luteitalea</taxon>
    </lineage>
</organism>
<proteinExistence type="predicted"/>
<reference evidence="3" key="2">
    <citation type="submission" date="2016-04" db="EMBL/GenBank/DDBJ databases">
        <title>First Complete Genome Sequence of a Subdivision 6 Acidobacterium.</title>
        <authorList>
            <person name="Huang S."/>
            <person name="Vieira S."/>
            <person name="Bunk B."/>
            <person name="Riedel T."/>
            <person name="Sproeer C."/>
            <person name="Overmann J."/>
        </authorList>
    </citation>
    <scope>NUCLEOTIDE SEQUENCE [LARGE SCALE GENOMIC DNA]</scope>
    <source>
        <strain evidence="3">DSM 100886 HEG_-6_39</strain>
    </source>
</reference>
<dbReference type="KEGG" id="abac:LuPra_00862"/>
<accession>A0A143PGZ3</accession>
<keyword evidence="3" id="KW-1185">Reference proteome</keyword>
<reference evidence="2 3" key="1">
    <citation type="journal article" date="2016" name="Genome Announc.">
        <title>First Complete Genome Sequence of a Subdivision 6 Acidobacterium Strain.</title>
        <authorList>
            <person name="Huang S."/>
            <person name="Vieira S."/>
            <person name="Bunk B."/>
            <person name="Riedel T."/>
            <person name="Sproer C."/>
            <person name="Overmann J."/>
        </authorList>
    </citation>
    <scope>NUCLEOTIDE SEQUENCE [LARGE SCALE GENOMIC DNA]</scope>
    <source>
        <strain evidence="3">DSM 100886 HEG_-6_39</strain>
    </source>
</reference>
<evidence type="ECO:0000313" key="2">
    <source>
        <dbReference type="EMBL" id="AMY07686.1"/>
    </source>
</evidence>
<evidence type="ECO:0000313" key="3">
    <source>
        <dbReference type="Proteomes" id="UP000076079"/>
    </source>
</evidence>
<dbReference type="Proteomes" id="UP000076079">
    <property type="component" value="Chromosome"/>
</dbReference>
<feature type="region of interest" description="Disordered" evidence="1">
    <location>
        <begin position="1"/>
        <end position="29"/>
    </location>
</feature>
<protein>
    <submittedName>
        <fullName evidence="2">Uncharacterized protein</fullName>
    </submittedName>
</protein>